<dbReference type="Pfam" id="PF04096">
    <property type="entry name" value="Nucleoporin2"/>
    <property type="match status" value="1"/>
</dbReference>
<comment type="subcellular location">
    <subcellularLocation>
        <location evidence="2">Nucleus membrane</location>
        <topology evidence="2">Peripheral membrane protein</topology>
        <orientation evidence="2">Nucleoplasmic side</orientation>
    </subcellularLocation>
    <subcellularLocation>
        <location evidence="1">Nucleus</location>
        <location evidence="1">Nuclear pore complex</location>
    </subcellularLocation>
</comment>
<evidence type="ECO:0000256" key="1">
    <source>
        <dbReference type="ARBA" id="ARBA00004567"/>
    </source>
</evidence>
<keyword evidence="8" id="KW-0811">Translocation</keyword>
<keyword evidence="10" id="KW-0539">Nucleus</keyword>
<keyword evidence="5" id="KW-0813">Transport</keyword>
<evidence type="ECO:0000256" key="11">
    <source>
        <dbReference type="SAM" id="MobiDB-lite"/>
    </source>
</evidence>
<feature type="compositionally biased region" description="Polar residues" evidence="11">
    <location>
        <begin position="54"/>
        <end position="68"/>
    </location>
</feature>
<organism evidence="13">
    <name type="scientific">Photinus pyralis</name>
    <name type="common">Common eastern firefly</name>
    <name type="synonym">Lampyris pyralis</name>
    <dbReference type="NCBI Taxonomy" id="7054"/>
    <lineage>
        <taxon>Eukaryota</taxon>
        <taxon>Metazoa</taxon>
        <taxon>Ecdysozoa</taxon>
        <taxon>Arthropoda</taxon>
        <taxon>Hexapoda</taxon>
        <taxon>Insecta</taxon>
        <taxon>Pterygota</taxon>
        <taxon>Neoptera</taxon>
        <taxon>Endopterygota</taxon>
        <taxon>Coleoptera</taxon>
        <taxon>Polyphaga</taxon>
        <taxon>Elateriformia</taxon>
        <taxon>Elateroidea</taxon>
        <taxon>Lampyridae</taxon>
        <taxon>Lampyrinae</taxon>
        <taxon>Photinus</taxon>
    </lineage>
</organism>
<feature type="compositionally biased region" description="Basic and acidic residues" evidence="11">
    <location>
        <begin position="719"/>
        <end position="733"/>
    </location>
</feature>
<evidence type="ECO:0000256" key="2">
    <source>
        <dbReference type="ARBA" id="ARBA00004620"/>
    </source>
</evidence>
<feature type="region of interest" description="Disordered" evidence="11">
    <location>
        <begin position="695"/>
        <end position="765"/>
    </location>
</feature>
<dbReference type="InterPro" id="IPR037665">
    <property type="entry name" value="Nucleoporin_S59-like"/>
</dbReference>
<dbReference type="PANTHER" id="PTHR23198">
    <property type="entry name" value="NUCLEOPORIN"/>
    <property type="match status" value="1"/>
</dbReference>
<dbReference type="GO" id="GO:0006405">
    <property type="term" value="P:RNA export from nucleus"/>
    <property type="evidence" value="ECO:0007669"/>
    <property type="project" value="TreeGrafter"/>
</dbReference>
<evidence type="ECO:0000256" key="5">
    <source>
        <dbReference type="ARBA" id="ARBA00022448"/>
    </source>
</evidence>
<evidence type="ECO:0000256" key="4">
    <source>
        <dbReference type="ARBA" id="ARBA00013472"/>
    </source>
</evidence>
<evidence type="ECO:0000256" key="10">
    <source>
        <dbReference type="ARBA" id="ARBA00023242"/>
    </source>
</evidence>
<dbReference type="GO" id="GO:0051028">
    <property type="term" value="P:mRNA transport"/>
    <property type="evidence" value="ECO:0007669"/>
    <property type="project" value="UniProtKB-KW"/>
</dbReference>
<evidence type="ECO:0000256" key="3">
    <source>
        <dbReference type="ARBA" id="ARBA00008926"/>
    </source>
</evidence>
<dbReference type="EMBL" id="GEZM01041773">
    <property type="protein sequence ID" value="JAV80164.1"/>
    <property type="molecule type" value="Transcribed_RNA"/>
</dbReference>
<dbReference type="Pfam" id="PF21240">
    <property type="entry name" value="Nup98_GLEBS"/>
    <property type="match status" value="1"/>
</dbReference>
<dbReference type="AlphaFoldDB" id="A0A1Y1M2S4"/>
<dbReference type="SUPFAM" id="SSF82215">
    <property type="entry name" value="C-terminal autoproteolytic domain of nucleoporin nup98"/>
    <property type="match status" value="1"/>
</dbReference>
<keyword evidence="6" id="KW-0509">mRNA transport</keyword>
<feature type="compositionally biased region" description="Low complexity" evidence="11">
    <location>
        <begin position="71"/>
        <end position="80"/>
    </location>
</feature>
<protein>
    <recommendedName>
        <fullName evidence="4">Nuclear pore complex protein Nup98-Nup96</fullName>
    </recommendedName>
</protein>
<dbReference type="FunFam" id="1.10.10.2360:FF:000001">
    <property type="entry name" value="Nuclear pore complex protein Nup98-Nup96"/>
    <property type="match status" value="1"/>
</dbReference>
<accession>A0A1Y1M2S4</accession>
<dbReference type="GO" id="GO:0031965">
    <property type="term" value="C:nuclear membrane"/>
    <property type="evidence" value="ECO:0007669"/>
    <property type="project" value="UniProtKB-SubCell"/>
</dbReference>
<feature type="region of interest" description="Disordered" evidence="11">
    <location>
        <begin position="13"/>
        <end position="87"/>
    </location>
</feature>
<dbReference type="GO" id="GO:0034398">
    <property type="term" value="P:telomere tethering at nuclear periphery"/>
    <property type="evidence" value="ECO:0007669"/>
    <property type="project" value="TreeGrafter"/>
</dbReference>
<dbReference type="GO" id="GO:0003723">
    <property type="term" value="F:RNA binding"/>
    <property type="evidence" value="ECO:0007669"/>
    <property type="project" value="TreeGrafter"/>
</dbReference>
<evidence type="ECO:0000256" key="7">
    <source>
        <dbReference type="ARBA" id="ARBA00022927"/>
    </source>
</evidence>
<dbReference type="GO" id="GO:0008139">
    <property type="term" value="F:nuclear localization sequence binding"/>
    <property type="evidence" value="ECO:0007669"/>
    <property type="project" value="TreeGrafter"/>
</dbReference>
<feature type="compositionally biased region" description="Basic and acidic residues" evidence="11">
    <location>
        <begin position="696"/>
        <end position="712"/>
    </location>
</feature>
<evidence type="ECO:0000313" key="13">
    <source>
        <dbReference type="EMBL" id="JAV80164.1"/>
    </source>
</evidence>
<name>A0A1Y1M2S4_PHOPY</name>
<keyword evidence="9" id="KW-0906">Nuclear pore complex</keyword>
<evidence type="ECO:0000259" key="12">
    <source>
        <dbReference type="PROSITE" id="PS51434"/>
    </source>
</evidence>
<dbReference type="GO" id="GO:0017056">
    <property type="term" value="F:structural constituent of nuclear pore"/>
    <property type="evidence" value="ECO:0007669"/>
    <property type="project" value="InterPro"/>
</dbReference>
<comment type="similarity">
    <text evidence="3">Belongs to the nucleoporin GLFG family.</text>
</comment>
<dbReference type="InterPro" id="IPR036903">
    <property type="entry name" value="Nup98_auto-Pept-S59_dom_sf"/>
</dbReference>
<dbReference type="PANTHER" id="PTHR23198:SF6">
    <property type="entry name" value="NUCLEAR PORE COMPLEX PROTEIN NUP98-NUP96"/>
    <property type="match status" value="1"/>
</dbReference>
<dbReference type="GO" id="GO:0044614">
    <property type="term" value="C:nuclear pore cytoplasmic filaments"/>
    <property type="evidence" value="ECO:0007669"/>
    <property type="project" value="TreeGrafter"/>
</dbReference>
<evidence type="ECO:0000256" key="9">
    <source>
        <dbReference type="ARBA" id="ARBA00023132"/>
    </source>
</evidence>
<feature type="compositionally biased region" description="Low complexity" evidence="11">
    <location>
        <begin position="737"/>
        <end position="753"/>
    </location>
</feature>
<sequence length="940" mass="102428">MFSNLNKSAFGTTNTAPTFGFGSTTTNQTPFGQSQFSGKPNTGGFGQSAPLFGSNPQPATGTLFSNPTIPAFAGGTQQTGFGTGLFGQQPNVGVSSGTNGLFTTPATSTFGQQNKASFGFAPSTSTLFGQQQPQNFQAAGTGGVFGGTSFGATPQAGTVIKFNPTTGTDTMQKGGVTHSINTKHHCITCMKEYESKSLEELQWEDYQANRKGPQQQQQSGFGSTLFGTAASTAPSLFGQTDTAKTAFGQTSAFGTNTSGFNLGNQAAQPSLFGKTSTGFGTTPTTNAFNFNATTSTFGSTAINKGFGTQPTANIFGSTATTQPSINFGTSSLFQNTAPNTGLFSKTTTQPAFSTQQPLFNFNQQPTTQSSIFQTPKSSTGFGTFGTSNVTTPAFGQQSTLFSSQPNQNPFNVQKPAQTTFGQPLQTGFGLGTQTGGTSLFGQNKPLLGGTTQPSFFNTANTGFMMNQQQPLLNQSSGFDLQPTQDFYEHVQQIYGPFQHHDFLVDALKSKAHNSTDPKALKEILDQAPMPLTNIEKNTSKYRTIIKPKSMFSSSNMGGKYALLDDVMEKPIVTNFSTKPTAGRRLILRKSVPKSEQEVLEDYKRLGDGFNPKNYKSIFSMQLNDTDVEKNDLLEKSKLMFKRDGINGPIFNKKQDTEVTAATPVRESVDKIRAKQLPLDVSNYLNATDNDISAISKESDHLQRDNSYGDRTRSILQDETSPKDKVSKTVRFQDNEVSSSSDSSTRDASTNTANDNTVGEEEKENNNAIISTHLSCGVKLTRPEYYTKPPLNELHKYKNEKGECIVKGFTIGHNRFGSVYFPDAMDVSNLNLDEIVDIDHRDITVYADDDKKPPIGQGLNRRAQITMENVWPRDKHTQKPVYNVEEIAKTNFIDRLRLLSKKQNTTFLDYRPETGTWKFTVDHFSKYCYEESDCKKSSIII</sequence>
<dbReference type="Gene3D" id="1.10.10.2360">
    <property type="match status" value="1"/>
</dbReference>
<feature type="domain" description="Peptidase S59" evidence="12">
    <location>
        <begin position="781"/>
        <end position="923"/>
    </location>
</feature>
<feature type="compositionally biased region" description="Polar residues" evidence="11">
    <location>
        <begin position="13"/>
        <end position="40"/>
    </location>
</feature>
<reference evidence="13" key="1">
    <citation type="journal article" date="2016" name="Sci. Rep.">
        <title>Molecular characterization of firefly nuptial gifts: a multi-omics approach sheds light on postcopulatory sexual selection.</title>
        <authorList>
            <person name="Al-Wathiqui N."/>
            <person name="Fallon T.R."/>
            <person name="South A."/>
            <person name="Weng J.K."/>
            <person name="Lewis S.M."/>
        </authorList>
    </citation>
    <scope>NUCLEOTIDE SEQUENCE</scope>
</reference>
<dbReference type="Gene3D" id="3.30.1610.10">
    <property type="entry name" value="Peptidase S59, nucleoporin"/>
    <property type="match status" value="1"/>
</dbReference>
<dbReference type="GO" id="GO:0006606">
    <property type="term" value="P:protein import into nucleus"/>
    <property type="evidence" value="ECO:0007669"/>
    <property type="project" value="TreeGrafter"/>
</dbReference>
<dbReference type="GO" id="GO:0000973">
    <property type="term" value="P:post-transcriptional tethering of RNA polymerase II gene DNA at nuclear periphery"/>
    <property type="evidence" value="ECO:0007669"/>
    <property type="project" value="TreeGrafter"/>
</dbReference>
<dbReference type="InterPro" id="IPR007230">
    <property type="entry name" value="Nup98_auto-Pept-S59_dom"/>
</dbReference>
<evidence type="ECO:0000256" key="6">
    <source>
        <dbReference type="ARBA" id="ARBA00022816"/>
    </source>
</evidence>
<proteinExistence type="inferred from homology"/>
<evidence type="ECO:0000256" key="8">
    <source>
        <dbReference type="ARBA" id="ARBA00023010"/>
    </source>
</evidence>
<dbReference type="PROSITE" id="PS51434">
    <property type="entry name" value="NUP_C"/>
    <property type="match status" value="1"/>
</dbReference>
<keyword evidence="7" id="KW-0653">Protein transport</keyword>